<organism evidence="5 6">
    <name type="scientific">Poecilia formosa</name>
    <name type="common">Amazon molly</name>
    <name type="synonym">Limia formosa</name>
    <dbReference type="NCBI Taxonomy" id="48698"/>
    <lineage>
        <taxon>Eukaryota</taxon>
        <taxon>Metazoa</taxon>
        <taxon>Chordata</taxon>
        <taxon>Craniata</taxon>
        <taxon>Vertebrata</taxon>
        <taxon>Euteleostomi</taxon>
        <taxon>Actinopterygii</taxon>
        <taxon>Neopterygii</taxon>
        <taxon>Teleostei</taxon>
        <taxon>Neoteleostei</taxon>
        <taxon>Acanthomorphata</taxon>
        <taxon>Ovalentaria</taxon>
        <taxon>Atherinomorphae</taxon>
        <taxon>Cyprinodontiformes</taxon>
        <taxon>Poeciliidae</taxon>
        <taxon>Poeciliinae</taxon>
        <taxon>Poecilia</taxon>
    </lineage>
</organism>
<dbReference type="Ensembl" id="ENSPFOT00000014355.2">
    <property type="protein sequence ID" value="ENSPFOP00000014333.2"/>
    <property type="gene ID" value="ENSPFOG00000013940.2"/>
</dbReference>
<dbReference type="EMBL" id="AYCK01001346">
    <property type="status" value="NOT_ANNOTATED_CDS"/>
    <property type="molecule type" value="Genomic_DNA"/>
</dbReference>
<dbReference type="InterPro" id="IPR016024">
    <property type="entry name" value="ARM-type_fold"/>
</dbReference>
<feature type="region of interest" description="Disordered" evidence="3">
    <location>
        <begin position="958"/>
        <end position="979"/>
    </location>
</feature>
<reference evidence="6" key="1">
    <citation type="submission" date="2013-10" db="EMBL/GenBank/DDBJ databases">
        <authorList>
            <person name="Schartl M."/>
            <person name="Warren W."/>
        </authorList>
    </citation>
    <scope>NUCLEOTIDE SEQUENCE [LARGE SCALE GENOMIC DNA]</scope>
    <source>
        <strain evidence="6">female</strain>
    </source>
</reference>
<dbReference type="GO" id="GO:0005737">
    <property type="term" value="C:cytoplasm"/>
    <property type="evidence" value="ECO:0007669"/>
    <property type="project" value="TreeGrafter"/>
</dbReference>
<dbReference type="InterPro" id="IPR046859">
    <property type="entry name" value="RGPA/RALGAPB_N"/>
</dbReference>
<dbReference type="SUPFAM" id="SSF48371">
    <property type="entry name" value="ARM repeat"/>
    <property type="match status" value="1"/>
</dbReference>
<dbReference type="STRING" id="48698.ENSPFOP00000014333"/>
<dbReference type="Gene3D" id="3.40.50.11210">
    <property type="entry name" value="Rap/Ran-GAP"/>
    <property type="match status" value="1"/>
</dbReference>
<keyword evidence="2" id="KW-0597">Phosphoprotein</keyword>
<reference evidence="5" key="3">
    <citation type="submission" date="2025-09" db="UniProtKB">
        <authorList>
            <consortium name="Ensembl"/>
        </authorList>
    </citation>
    <scope>IDENTIFICATION</scope>
</reference>
<feature type="compositionally biased region" description="Low complexity" evidence="3">
    <location>
        <begin position="906"/>
        <end position="930"/>
    </location>
</feature>
<feature type="compositionally biased region" description="Gly residues" evidence="3">
    <location>
        <begin position="958"/>
        <end position="968"/>
    </location>
</feature>
<dbReference type="eggNOG" id="KOG3686">
    <property type="taxonomic scope" value="Eukaryota"/>
</dbReference>
<keyword evidence="1" id="KW-0343">GTPase activation</keyword>
<dbReference type="PANTHER" id="PTHR10063:SF3">
    <property type="entry name" value="RAL GTPASE-ACTIVATING PROTEIN SUBUNIT ALPHA-1"/>
    <property type="match status" value="1"/>
</dbReference>
<sequence>MFSKKPHGDVKKSTQKVLDPKKDVLTRLKHLRIVIENSEAPELKQFFDMYYSHIYYVFFENFVTIEVSLKQKGHKSQREELDSILFIFEKILQLLPERIQSRWQFHSIGLILKKLLHTGNSLKIRREGVRLFLLWMQALQSNAESEQLCMFACLIPGFPSPLLRGTPRTLDTLINPPLSLTETQVTPEEITPLVAPQSGDKNQDDLTAFFLEALLKYMVNQAKSLEWRCKENHERGFNFLFGHFRKFYLPHIFPNFAMETSLYNPILDVPPMRPKPYYSVVRREQDGGETVYCTKESFLQARVIFIRWLVSFWLEPRPNTQTQIPGTEGESVPKNIQRAAAGLAARSAGSSDDGGGGGREPEQSHSNTSTLTEREPSSSSLCSMDEEQLTDMEVVRRVLTNSRTNVNFIIEIFRQGFLLPMCEAAAMRKVVRVYQEWISMEDKPVFMKEPEQICSCCCGKCDQEIYGNIFASYYREEKDEPSAPARYVSDDDWIYINCYRHSLHFNGINKEIDSELLEYSVHAGGQTTLQVFITHSANVFLLEPANDIKILLEEHVDMCKRVLNIYRSLVMHETMDQKTWEQILLVLLRVTESVMKRPPSIMPQGKKINTLSGRLAGPIFQTLIVAWIKGNLNVYISRELWDDLLCVLSSLTCWEELVTEWSLTMETLTKVLARNLYSVDLNELPLDKLSEQKQKKIKGKGFGTEGQRQPVDRSFSKGWSRDQPGQAAAMRQRSATTAGSPGIEKARSIVRQKTVDLEDPPITLTSRTSRMRHSSQSDETPPTTCSEVYQGGACDLDTPAPSSLARSSSASDIMEPFIAERVKANKEEVVQKARPVSSDVGSSNPNFSDLMDEFIQERLRNKGTVEQGRRGSSPVGLEVPKDLPELLEAGQGAGSRPTDDPRPVDDPGVPSEWTSPASASGSDVISSDSQSDSFNAFQYSACKFDNFAFSSDACGGGAGSTGGGGGRGSSLDQDSLGGGLACDEQEVASLTTVHIDSETSSLSHTVTVTGSESASPMHSLGGSRSQTPSPATLTAEHADHTHSHSHAHLQLDQKLHSSVLQTPDDLETSEFPSEDCSVMAGGSLTGWHADVATVMWRRMLGILGDVNTIKDPEIHAQVFDYLCELWQNLAKIRDNLGISLDNQSSPPPPVLIPPLRILTPWLFKATMLTERYKQGKLHAYKLICRIMKRRQDVSPNTDFLMHFYNIMHQGLLHQDQDIVNTIIKHCSPRFFSIGLPGATMLILDFIIAASRVTACSSLNAPRVEAQILLGSLVCFPNFYEELAALHPTIADVVRTKFPEVKKEHVIKTILTSARDEPSAPARCVALCSLGIWLCEELAHGTEHPQIKEALNVICVTLKYPNKTVALVASDILHLLISYVDHLQKFPPDTPKKIVEILIATITYLLPSTESSSYELDKRLVVSLLLCLLDWVMALPPKTLLQPVQTRSPPEKEQPTKTLLSCIYKVLHGCVYGAQSFSSPKYFPLQLSDLSSSDYDPFLPLESLREPEPLHSPDSERSSKLQPVTEVRSRIQQGLVSIAARTVITHLVNHLGHYPMSGGPATLSSQVCENQDNPFCGSPDLGPELFNSPNLQFLVLNGSTLLSVLQIRAESGVPGGGMTAGLSSAPACVRVIIRDVAGKHSWDSAVLYGPPLCSPNSPARTLLTQMQQEEEAEMPIHQADEDSGSEKLLAPPLAKRVCREAVPAWNSLEDGDDALDEMLQYLGYSSPECLQRAGMPLNIPAPPPGCVSEKQENDVINAILKQSAAEREFVLHRGEELNMRATQQTEPEAETPQSAFYYCRLLINILGLNSWEKRSNFHLLRKNEKLLRELKNLDSRQCRETHKIAVFYVAEGQEDKHSILTNTAGSQAYEDFVSGLGWEVDLKTHCGFMGGLQRNHSTGQTTPYYATSTTEVIYHVSTRMPPDQDQNLTKKLRHLGNDEVHIIWSEHSRDYRRGIIPTEFGDVLIVIYPMKNHMYSIQILKKPEVPFFGPLFDGAIVDMKILSTMVRATAINASRALKSLIPLYQNFYEERARYLETIVQHHQEPTAFEDYSARVYSPAPCTHPPSDTGSCLEMLRGESPALGEAGSDSASPMSPRTSKTRMSMKLRRSSGSANKT</sequence>
<feature type="region of interest" description="Disordered" evidence="3">
    <location>
        <begin position="695"/>
        <end position="809"/>
    </location>
</feature>
<feature type="compositionally biased region" description="Basic and acidic residues" evidence="3">
    <location>
        <begin position="1502"/>
        <end position="1518"/>
    </location>
</feature>
<feature type="region of interest" description="Disordered" evidence="3">
    <location>
        <begin position="343"/>
        <end position="385"/>
    </location>
</feature>
<dbReference type="Proteomes" id="UP000028760">
    <property type="component" value="Unassembled WGS sequence"/>
</dbReference>
<proteinExistence type="predicted"/>
<dbReference type="EMBL" id="AYCK01001345">
    <property type="status" value="NOT_ANNOTATED_CDS"/>
    <property type="molecule type" value="Genomic_DNA"/>
</dbReference>
<feature type="compositionally biased region" description="Polar residues" evidence="3">
    <location>
        <begin position="364"/>
        <end position="382"/>
    </location>
</feature>
<dbReference type="FunFam" id="3.40.50.11210:FF:000001">
    <property type="entry name" value="Ral GTPase-activating protein subunit alpha-1 isoform 1"/>
    <property type="match status" value="1"/>
</dbReference>
<dbReference type="Pfam" id="PF20412">
    <property type="entry name" value="RALGAPB_N"/>
    <property type="match status" value="1"/>
</dbReference>
<keyword evidence="6" id="KW-1185">Reference proteome</keyword>
<dbReference type="GO" id="GO:0051056">
    <property type="term" value="P:regulation of small GTPase mediated signal transduction"/>
    <property type="evidence" value="ECO:0007669"/>
    <property type="project" value="InterPro"/>
</dbReference>
<dbReference type="OMA" id="ELMRNGW"/>
<feature type="region of interest" description="Disordered" evidence="3">
    <location>
        <begin position="829"/>
        <end position="848"/>
    </location>
</feature>
<evidence type="ECO:0000259" key="4">
    <source>
        <dbReference type="PROSITE" id="PS50085"/>
    </source>
</evidence>
<feature type="region of interest" description="Disordered" evidence="3">
    <location>
        <begin position="2074"/>
        <end position="2115"/>
    </location>
</feature>
<dbReference type="Pfam" id="PF02145">
    <property type="entry name" value="Rap_GAP"/>
    <property type="match status" value="1"/>
</dbReference>
<dbReference type="InterPro" id="IPR027107">
    <property type="entry name" value="Tuberin/Ral-act_asu"/>
</dbReference>
<name>A0A087Y8I0_POEFO</name>
<feature type="compositionally biased region" description="Polar residues" evidence="3">
    <location>
        <begin position="2087"/>
        <end position="2096"/>
    </location>
</feature>
<dbReference type="PANTHER" id="PTHR10063">
    <property type="entry name" value="TUBERIN"/>
    <property type="match status" value="1"/>
</dbReference>
<dbReference type="InterPro" id="IPR035974">
    <property type="entry name" value="Rap/Ran-GAP_sf"/>
</dbReference>
<feature type="region of interest" description="Disordered" evidence="3">
    <location>
        <begin position="1501"/>
        <end position="1522"/>
    </location>
</feature>
<dbReference type="EMBL" id="AYCK01001344">
    <property type="status" value="NOT_ANNOTATED_CDS"/>
    <property type="molecule type" value="Genomic_DNA"/>
</dbReference>
<evidence type="ECO:0000256" key="2">
    <source>
        <dbReference type="ARBA" id="ARBA00022553"/>
    </source>
</evidence>
<feature type="compositionally biased region" description="Polar residues" evidence="3">
    <location>
        <begin position="777"/>
        <end position="787"/>
    </location>
</feature>
<feature type="compositionally biased region" description="Basic residues" evidence="3">
    <location>
        <begin position="2097"/>
        <end position="2107"/>
    </location>
</feature>
<feature type="compositionally biased region" description="Low complexity" evidence="3">
    <location>
        <begin position="799"/>
        <end position="809"/>
    </location>
</feature>
<dbReference type="SUPFAM" id="SSF111347">
    <property type="entry name" value="Rap/Ran-GAP"/>
    <property type="match status" value="1"/>
</dbReference>
<dbReference type="InterPro" id="IPR000331">
    <property type="entry name" value="Rap/Ran_GAP_dom"/>
</dbReference>
<feature type="compositionally biased region" description="Polar residues" evidence="3">
    <location>
        <begin position="1000"/>
        <end position="1032"/>
    </location>
</feature>
<feature type="region of interest" description="Disordered" evidence="3">
    <location>
        <begin position="860"/>
        <end position="930"/>
    </location>
</feature>
<evidence type="ECO:0000256" key="3">
    <source>
        <dbReference type="SAM" id="MobiDB-lite"/>
    </source>
</evidence>
<evidence type="ECO:0000313" key="6">
    <source>
        <dbReference type="Proteomes" id="UP000028760"/>
    </source>
</evidence>
<dbReference type="PROSITE" id="PS50085">
    <property type="entry name" value="RAPGAP"/>
    <property type="match status" value="1"/>
</dbReference>
<dbReference type="GO" id="GO:0005096">
    <property type="term" value="F:GTPase activator activity"/>
    <property type="evidence" value="ECO:0007669"/>
    <property type="project" value="UniProtKB-KW"/>
</dbReference>
<feature type="domain" description="Rap-GAP" evidence="4">
    <location>
        <begin position="1829"/>
        <end position="2037"/>
    </location>
</feature>
<evidence type="ECO:0000313" key="5">
    <source>
        <dbReference type="Ensembl" id="ENSPFOP00000014333.2"/>
    </source>
</evidence>
<accession>A0A087Y8I0</accession>
<evidence type="ECO:0000256" key="1">
    <source>
        <dbReference type="ARBA" id="ARBA00022468"/>
    </source>
</evidence>
<reference evidence="5" key="2">
    <citation type="submission" date="2025-08" db="UniProtKB">
        <authorList>
            <consortium name="Ensembl"/>
        </authorList>
    </citation>
    <scope>IDENTIFICATION</scope>
</reference>
<feature type="region of interest" description="Disordered" evidence="3">
    <location>
        <begin position="1000"/>
        <end position="1050"/>
    </location>
</feature>
<dbReference type="GO" id="GO:0005634">
    <property type="term" value="C:nucleus"/>
    <property type="evidence" value="ECO:0007669"/>
    <property type="project" value="InterPro"/>
</dbReference>
<protein>
    <submittedName>
        <fullName evidence="5">Ral GTPase activating protein catalytic subunit alpha 1</fullName>
    </submittedName>
</protein>
<dbReference type="GeneTree" id="ENSGT00950000183139"/>